<protein>
    <submittedName>
        <fullName evidence="2">Uncharacterized protein</fullName>
    </submittedName>
</protein>
<dbReference type="AlphaFoldDB" id="A0A4R6R8P2"/>
<dbReference type="EMBL" id="SNXY01000011">
    <property type="protein sequence ID" value="TDP81947.1"/>
    <property type="molecule type" value="Genomic_DNA"/>
</dbReference>
<gene>
    <name evidence="2" type="ORF">EDD54_4208</name>
</gene>
<keyword evidence="3" id="KW-1185">Reference proteome</keyword>
<name>A0A4R6R8P2_9HYPH</name>
<dbReference type="RefSeq" id="WP_126540531.1">
    <property type="nucleotide sequence ID" value="NZ_BSPM01000002.1"/>
</dbReference>
<evidence type="ECO:0000313" key="3">
    <source>
        <dbReference type="Proteomes" id="UP000294547"/>
    </source>
</evidence>
<evidence type="ECO:0000256" key="1">
    <source>
        <dbReference type="SAM" id="SignalP"/>
    </source>
</evidence>
<accession>A0A4R6R8P2</accession>
<comment type="caution">
    <text evidence="2">The sequence shown here is derived from an EMBL/GenBank/DDBJ whole genome shotgun (WGS) entry which is preliminary data.</text>
</comment>
<dbReference type="SUPFAM" id="SSF63829">
    <property type="entry name" value="Calcium-dependent phosphotriesterase"/>
    <property type="match status" value="1"/>
</dbReference>
<reference evidence="2 3" key="1">
    <citation type="submission" date="2019-03" db="EMBL/GenBank/DDBJ databases">
        <title>Genomic Encyclopedia of Type Strains, Phase IV (KMG-IV): sequencing the most valuable type-strain genomes for metagenomic binning, comparative biology and taxonomic classification.</title>
        <authorList>
            <person name="Goeker M."/>
        </authorList>
    </citation>
    <scope>NUCLEOTIDE SEQUENCE [LARGE SCALE GENOMIC DNA]</scope>
    <source>
        <strain evidence="2 3">DSM 102969</strain>
    </source>
</reference>
<dbReference type="Proteomes" id="UP000294547">
    <property type="component" value="Unassembled WGS sequence"/>
</dbReference>
<organism evidence="2 3">
    <name type="scientific">Oharaeibacter diazotrophicus</name>
    <dbReference type="NCBI Taxonomy" id="1920512"/>
    <lineage>
        <taxon>Bacteria</taxon>
        <taxon>Pseudomonadati</taxon>
        <taxon>Pseudomonadota</taxon>
        <taxon>Alphaproteobacteria</taxon>
        <taxon>Hyphomicrobiales</taxon>
        <taxon>Pleomorphomonadaceae</taxon>
        <taxon>Oharaeibacter</taxon>
    </lineage>
</organism>
<keyword evidence="1" id="KW-0732">Signal</keyword>
<feature type="signal peptide" evidence="1">
    <location>
        <begin position="1"/>
        <end position="23"/>
    </location>
</feature>
<feature type="chain" id="PRO_5020631871" evidence="1">
    <location>
        <begin position="24"/>
        <end position="376"/>
    </location>
</feature>
<proteinExistence type="predicted"/>
<sequence length="376" mass="39621">MLDRRSFLAATLGAATFPMPALARAEPAIVRIRETPLVGPDPDAPDHALAAGCLLVRNPAGGLLAVWQQGESPATQVLAHRFTDGLRPVGGYRRLPTRNGSGLYGFALGDGGGLYSSQAGYRRVTLAGAPAGPVVPYLPGTDKRNYAFDDLVATSNGRFHAQGWVVHLDEDGQPKNPGGVFLSADGRPLTRPYEIVADAGVVLSDVATVACGDGVLALVAVCTETKRRIYVRKVAFGGRLGPAHLLEEVDEDGMGPVLRIADLGGGRFAVHWLCGGSYAAVNRVVVVDAAAKPLATFDVGYLGSQVALFPAGKGRIAVANFDGWTLIDRRKGAVSRVPVEPGNPLANVIAVGPDLFAGVVEDRRIRRGAIELWRLR</sequence>
<evidence type="ECO:0000313" key="2">
    <source>
        <dbReference type="EMBL" id="TDP81947.1"/>
    </source>
</evidence>